<reference evidence="1 2" key="1">
    <citation type="submission" date="2018-01" db="EMBL/GenBank/DDBJ databases">
        <title>Whole genome analyses suggest that Burkholderia sensu lato contains two further novel genera in the rhizoxinica-symbiotica group Mycetohabitans gen. nov., and Trinickia gen. nov.: implications for the evolution of diazotrophy and nodulation in the Burkholderiaceae.</title>
        <authorList>
            <person name="Estrada-de los Santos P."/>
            <person name="Palmer M."/>
            <person name="Chavez-Ramirez B."/>
            <person name="Beukes C."/>
            <person name="Steenkamp E.T."/>
            <person name="Hirsch A.M."/>
            <person name="Manyaka P."/>
            <person name="Maluk M."/>
            <person name="Lafos M."/>
            <person name="Crook M."/>
            <person name="Gross E."/>
            <person name="Simon M.F."/>
            <person name="Bueno dos Reis Junior F."/>
            <person name="Poole P.S."/>
            <person name="Venter S.N."/>
            <person name="James E.K."/>
        </authorList>
    </citation>
    <scope>NUCLEOTIDE SEQUENCE [LARGE SCALE GENOMIC DNA]</scope>
    <source>
        <strain evidence="1 2">GIMN1.004</strain>
    </source>
</reference>
<gene>
    <name evidence="1" type="ORF">C0Z18_31135</name>
</gene>
<organism evidence="1 2">
    <name type="scientific">Trinickia dabaoshanensis</name>
    <dbReference type="NCBI Taxonomy" id="564714"/>
    <lineage>
        <taxon>Bacteria</taxon>
        <taxon>Pseudomonadati</taxon>
        <taxon>Pseudomonadota</taxon>
        <taxon>Betaproteobacteria</taxon>
        <taxon>Burkholderiales</taxon>
        <taxon>Burkholderiaceae</taxon>
        <taxon>Trinickia</taxon>
    </lineage>
</organism>
<comment type="caution">
    <text evidence="1">The sequence shown here is derived from an EMBL/GenBank/DDBJ whole genome shotgun (WGS) entry which is preliminary data.</text>
</comment>
<evidence type="ECO:0000313" key="1">
    <source>
        <dbReference type="EMBL" id="PMS14585.1"/>
    </source>
</evidence>
<dbReference type="AlphaFoldDB" id="A0A2N7VBR6"/>
<accession>A0A2N7VBR6</accession>
<sequence>MDSAQRLYIRNVVTAHPLEASHTMMNIWLRAHGRVFATLRCAGVDDKPELGISTWAPPTIGSVLRSFVD</sequence>
<protein>
    <submittedName>
        <fullName evidence="1">Uncharacterized protein</fullName>
    </submittedName>
</protein>
<name>A0A2N7VBR6_9BURK</name>
<evidence type="ECO:0000313" key="2">
    <source>
        <dbReference type="Proteomes" id="UP000235616"/>
    </source>
</evidence>
<keyword evidence="2" id="KW-1185">Reference proteome</keyword>
<dbReference type="Proteomes" id="UP000235616">
    <property type="component" value="Unassembled WGS sequence"/>
</dbReference>
<dbReference type="EMBL" id="PNYA01000043">
    <property type="protein sequence ID" value="PMS14585.1"/>
    <property type="molecule type" value="Genomic_DNA"/>
</dbReference>
<proteinExistence type="predicted"/>